<dbReference type="Gene3D" id="3.30.2020.10">
    <property type="entry name" value="NE0471-like N-terminal domain"/>
    <property type="match status" value="1"/>
</dbReference>
<dbReference type="Pfam" id="PF10387">
    <property type="entry name" value="DUF2442"/>
    <property type="match status" value="1"/>
</dbReference>
<dbReference type="AlphaFoldDB" id="A0A9E9LCT0"/>
<dbReference type="InterPro" id="IPR018841">
    <property type="entry name" value="DUF2442"/>
</dbReference>
<organism evidence="1">
    <name type="scientific">Oxalobacter aliiformigenes</name>
    <dbReference type="NCBI Taxonomy" id="2946593"/>
    <lineage>
        <taxon>Bacteria</taxon>
        <taxon>Pseudomonadati</taxon>
        <taxon>Pseudomonadota</taxon>
        <taxon>Betaproteobacteria</taxon>
        <taxon>Burkholderiales</taxon>
        <taxon>Oxalobacteraceae</taxon>
        <taxon>Oxalobacter</taxon>
    </lineage>
</organism>
<proteinExistence type="predicted"/>
<protein>
    <submittedName>
        <fullName evidence="1">DUF2442 domain-containing protein</fullName>
    </submittedName>
</protein>
<dbReference type="InterPro" id="IPR036782">
    <property type="entry name" value="NE0471-like_N"/>
</dbReference>
<dbReference type="EMBL" id="CP098251">
    <property type="protein sequence ID" value="WAV90567.1"/>
    <property type="molecule type" value="Genomic_DNA"/>
</dbReference>
<dbReference type="Proteomes" id="UP001164819">
    <property type="component" value="Chromosome"/>
</dbReference>
<gene>
    <name evidence="1" type="ORF">NB646_06760</name>
</gene>
<accession>A0A9E9LCT0</accession>
<name>A0A9E9LCT0_9BURK</name>
<reference evidence="1" key="1">
    <citation type="journal article" date="2022" name="Front. Microbiol.">
        <title>New perspectives on an old grouping: The genomic and phenotypic variability of Oxalobacter formigenes and the implications for calcium oxalate stone prevention.</title>
        <authorList>
            <person name="Chmiel J.A."/>
            <person name="Carr C."/>
            <person name="Stuivenberg G.A."/>
            <person name="Venema R."/>
            <person name="Chanyi R.M."/>
            <person name="Al K.F."/>
            <person name="Giguere D."/>
            <person name="Say H."/>
            <person name="Akouris P.P."/>
            <person name="Dominguez Romero S.A."/>
            <person name="Kwong A."/>
            <person name="Tai V."/>
            <person name="Koval S.F."/>
            <person name="Razvi H."/>
            <person name="Bjazevic J."/>
            <person name="Burton J.P."/>
        </authorList>
    </citation>
    <scope>NUCLEOTIDE SEQUENCE</scope>
    <source>
        <strain evidence="1">OxK</strain>
    </source>
</reference>
<dbReference type="SUPFAM" id="SSF143880">
    <property type="entry name" value="NE0471 N-terminal domain-like"/>
    <property type="match status" value="1"/>
</dbReference>
<evidence type="ECO:0000313" key="1">
    <source>
        <dbReference type="EMBL" id="WAV90567.1"/>
    </source>
</evidence>
<sequence>MPKRPFALIGAIHEEERYKTWIKAVRQENPDKIEPLKGWYMFISRIWKNAVEHGGIVSAMLPANKPAITEVIPLNDYSLLLYYTTGGYRFFDVGPLLNGEALQKLKNMEIFRNAQLHETVSWCDGNIDIAPETLYLESRPVHSGDIDALIKSRAT</sequence>